<gene>
    <name evidence="2" type="ORF">FA046_14290</name>
</gene>
<keyword evidence="1" id="KW-0732">Signal</keyword>
<evidence type="ECO:0008006" key="4">
    <source>
        <dbReference type="Google" id="ProtNLM"/>
    </source>
</evidence>
<dbReference type="EMBL" id="SWBP01000005">
    <property type="protein sequence ID" value="TKB96395.1"/>
    <property type="molecule type" value="Genomic_DNA"/>
</dbReference>
<dbReference type="OrthoDB" id="676338at2"/>
<dbReference type="Pfam" id="PF19897">
    <property type="entry name" value="DUF6370"/>
    <property type="match status" value="1"/>
</dbReference>
<reference evidence="2 3" key="1">
    <citation type="submission" date="2019-04" db="EMBL/GenBank/DDBJ databases">
        <title>Pedobacter sp. AR-3-17 sp. nov., isolated from Arctic soil.</title>
        <authorList>
            <person name="Dahal R.H."/>
            <person name="Kim D.-U."/>
        </authorList>
    </citation>
    <scope>NUCLEOTIDE SEQUENCE [LARGE SCALE GENOMIC DNA]</scope>
    <source>
        <strain evidence="2 3">AR-3-17</strain>
    </source>
</reference>
<evidence type="ECO:0000313" key="2">
    <source>
        <dbReference type="EMBL" id="TKB96395.1"/>
    </source>
</evidence>
<evidence type="ECO:0000256" key="1">
    <source>
        <dbReference type="SAM" id="SignalP"/>
    </source>
</evidence>
<organism evidence="2 3">
    <name type="scientific">Pedobacter cryophilus</name>
    <dbReference type="NCBI Taxonomy" id="2571271"/>
    <lineage>
        <taxon>Bacteria</taxon>
        <taxon>Pseudomonadati</taxon>
        <taxon>Bacteroidota</taxon>
        <taxon>Sphingobacteriia</taxon>
        <taxon>Sphingobacteriales</taxon>
        <taxon>Sphingobacteriaceae</taxon>
        <taxon>Pedobacter</taxon>
    </lineage>
</organism>
<keyword evidence="3" id="KW-1185">Reference proteome</keyword>
<protein>
    <recommendedName>
        <fullName evidence="4">Glutaminyl-tRNA synthetase</fullName>
    </recommendedName>
</protein>
<feature type="signal peptide" evidence="1">
    <location>
        <begin position="1"/>
        <end position="18"/>
    </location>
</feature>
<dbReference type="Proteomes" id="UP000308181">
    <property type="component" value="Unassembled WGS sequence"/>
</dbReference>
<dbReference type="InterPro" id="IPR045950">
    <property type="entry name" value="DUF6370"/>
</dbReference>
<evidence type="ECO:0000313" key="3">
    <source>
        <dbReference type="Proteomes" id="UP000308181"/>
    </source>
</evidence>
<comment type="caution">
    <text evidence="2">The sequence shown here is derived from an EMBL/GenBank/DDBJ whole genome shotgun (WGS) entry which is preliminary data.</text>
</comment>
<feature type="chain" id="PRO_5020608852" description="Glutaminyl-tRNA synthetase" evidence="1">
    <location>
        <begin position="19"/>
        <end position="106"/>
    </location>
</feature>
<accession>A0A4U1BVL6</accession>
<proteinExistence type="predicted"/>
<dbReference type="AlphaFoldDB" id="A0A4U1BVL6"/>
<sequence length="106" mass="11855">MFSTLFFLFFLSTSFLFAQEKTKEKEINQVAEVSCGQCNFQLKTQKGCDLAVRIDGKAYFVDGTKIDDHGDAHADDGFCNAIKKAQVKGTIVKGRFKATSFKLLKE</sequence>
<name>A0A4U1BVL6_9SPHI</name>